<dbReference type="Pfam" id="PF00089">
    <property type="entry name" value="Trypsin"/>
    <property type="match status" value="1"/>
</dbReference>
<dbReference type="InterPro" id="IPR001254">
    <property type="entry name" value="Trypsin_dom"/>
</dbReference>
<proteinExistence type="inferred from homology"/>
<feature type="signal peptide" evidence="8">
    <location>
        <begin position="1"/>
        <end position="17"/>
    </location>
</feature>
<evidence type="ECO:0000256" key="6">
    <source>
        <dbReference type="ARBA" id="ARBA00023157"/>
    </source>
</evidence>
<keyword evidence="4 7" id="KW-0378">Hydrolase</keyword>
<dbReference type="PROSITE" id="PS50240">
    <property type="entry name" value="TRYPSIN_DOM"/>
    <property type="match status" value="1"/>
</dbReference>
<name>A0A1L8E8B5_HAEIR</name>
<keyword evidence="8" id="KW-0732">Signal</keyword>
<dbReference type="PROSITE" id="PS00135">
    <property type="entry name" value="TRYPSIN_SER"/>
    <property type="match status" value="1"/>
</dbReference>
<dbReference type="InterPro" id="IPR018114">
    <property type="entry name" value="TRYPSIN_HIS"/>
</dbReference>
<dbReference type="InterPro" id="IPR050430">
    <property type="entry name" value="Peptidase_S1"/>
</dbReference>
<reference evidence="10" key="1">
    <citation type="submission" date="2017-01" db="EMBL/GenBank/DDBJ databases">
        <title>An insight into the sialome and mialome of the horn fly, Haematobia irritans.</title>
        <authorList>
            <person name="Breijo M."/>
            <person name="Boiani M."/>
            <person name="Ures X."/>
            <person name="Rocha S."/>
            <person name="Sequeira M."/>
            <person name="Ribeiro J.M."/>
        </authorList>
    </citation>
    <scope>NUCLEOTIDE SEQUENCE</scope>
</reference>
<dbReference type="InterPro" id="IPR001314">
    <property type="entry name" value="Peptidase_S1A"/>
</dbReference>
<protein>
    <submittedName>
        <fullName evidence="10">Putative trypsin</fullName>
    </submittedName>
</protein>
<evidence type="ECO:0000256" key="1">
    <source>
        <dbReference type="ARBA" id="ARBA00004239"/>
    </source>
</evidence>
<dbReference type="InterPro" id="IPR033116">
    <property type="entry name" value="TRYPSIN_SER"/>
</dbReference>
<comment type="subcellular location">
    <subcellularLocation>
        <location evidence="1">Secreted</location>
        <location evidence="1">Extracellular space</location>
    </subcellularLocation>
</comment>
<feature type="chain" id="PRO_5012001675" evidence="8">
    <location>
        <begin position="18"/>
        <end position="272"/>
    </location>
</feature>
<accession>A0A1L8E8B5</accession>
<evidence type="ECO:0000256" key="2">
    <source>
        <dbReference type="ARBA" id="ARBA00007664"/>
    </source>
</evidence>
<dbReference type="GO" id="GO:0004252">
    <property type="term" value="F:serine-type endopeptidase activity"/>
    <property type="evidence" value="ECO:0007669"/>
    <property type="project" value="InterPro"/>
</dbReference>
<dbReference type="EMBL" id="GFDG01003895">
    <property type="protein sequence ID" value="JAV14904.1"/>
    <property type="molecule type" value="Transcribed_RNA"/>
</dbReference>
<comment type="similarity">
    <text evidence="2">Belongs to the peptidase S1 family.</text>
</comment>
<dbReference type="FunFam" id="2.40.10.10:FF:000036">
    <property type="entry name" value="Trypsin beta"/>
    <property type="match status" value="1"/>
</dbReference>
<organism evidence="10">
    <name type="scientific">Haematobia irritans</name>
    <name type="common">Horn fly</name>
    <name type="synonym">Conops irritans</name>
    <dbReference type="NCBI Taxonomy" id="7368"/>
    <lineage>
        <taxon>Eukaryota</taxon>
        <taxon>Metazoa</taxon>
        <taxon>Ecdysozoa</taxon>
        <taxon>Arthropoda</taxon>
        <taxon>Hexapoda</taxon>
        <taxon>Insecta</taxon>
        <taxon>Pterygota</taxon>
        <taxon>Neoptera</taxon>
        <taxon>Endopterygota</taxon>
        <taxon>Diptera</taxon>
        <taxon>Brachycera</taxon>
        <taxon>Muscomorpha</taxon>
        <taxon>Muscoidea</taxon>
        <taxon>Muscidae</taxon>
        <taxon>Haematobia</taxon>
    </lineage>
</organism>
<evidence type="ECO:0000256" key="3">
    <source>
        <dbReference type="ARBA" id="ARBA00022670"/>
    </source>
</evidence>
<dbReference type="PANTHER" id="PTHR24276:SF95">
    <property type="entry name" value="PEPTIDASE S1 DOMAIN-CONTAINING PROTEIN"/>
    <property type="match status" value="1"/>
</dbReference>
<keyword evidence="6" id="KW-1015">Disulfide bond</keyword>
<dbReference type="PROSITE" id="PS00134">
    <property type="entry name" value="TRYPSIN_HIS"/>
    <property type="match status" value="1"/>
</dbReference>
<dbReference type="GO" id="GO:0006508">
    <property type="term" value="P:proteolysis"/>
    <property type="evidence" value="ECO:0007669"/>
    <property type="project" value="UniProtKB-KW"/>
</dbReference>
<keyword evidence="5 7" id="KW-0720">Serine protease</keyword>
<dbReference type="InterPro" id="IPR043504">
    <property type="entry name" value="Peptidase_S1_PA_chymotrypsin"/>
</dbReference>
<feature type="domain" description="Peptidase S1" evidence="9">
    <location>
        <begin position="33"/>
        <end position="267"/>
    </location>
</feature>
<evidence type="ECO:0000256" key="4">
    <source>
        <dbReference type="ARBA" id="ARBA00022801"/>
    </source>
</evidence>
<dbReference type="SUPFAM" id="SSF50494">
    <property type="entry name" value="Trypsin-like serine proteases"/>
    <property type="match status" value="1"/>
</dbReference>
<dbReference type="CDD" id="cd00190">
    <property type="entry name" value="Tryp_SPc"/>
    <property type="match status" value="1"/>
</dbReference>
<dbReference type="SMART" id="SM00020">
    <property type="entry name" value="Tryp_SPc"/>
    <property type="match status" value="1"/>
</dbReference>
<dbReference type="PANTHER" id="PTHR24276">
    <property type="entry name" value="POLYSERASE-RELATED"/>
    <property type="match status" value="1"/>
</dbReference>
<dbReference type="GO" id="GO:0005576">
    <property type="term" value="C:extracellular region"/>
    <property type="evidence" value="ECO:0007669"/>
    <property type="project" value="UniProtKB-SubCell"/>
</dbReference>
<dbReference type="Gene3D" id="2.40.10.10">
    <property type="entry name" value="Trypsin-like serine proteases"/>
    <property type="match status" value="1"/>
</dbReference>
<evidence type="ECO:0000313" key="10">
    <source>
        <dbReference type="EMBL" id="JAV14904.1"/>
    </source>
</evidence>
<dbReference type="InterPro" id="IPR009003">
    <property type="entry name" value="Peptidase_S1_PA"/>
</dbReference>
<evidence type="ECO:0000256" key="8">
    <source>
        <dbReference type="SAM" id="SignalP"/>
    </source>
</evidence>
<evidence type="ECO:0000256" key="5">
    <source>
        <dbReference type="ARBA" id="ARBA00022825"/>
    </source>
</evidence>
<dbReference type="AlphaFoldDB" id="A0A1L8E8B5"/>
<evidence type="ECO:0000256" key="7">
    <source>
        <dbReference type="RuleBase" id="RU363034"/>
    </source>
</evidence>
<dbReference type="FunFam" id="2.40.10.10:FF:000068">
    <property type="entry name" value="transmembrane protease serine 2"/>
    <property type="match status" value="1"/>
</dbReference>
<keyword evidence="3 7" id="KW-0645">Protease</keyword>
<sequence length="272" mass="29790">MKLFVTLTTLVFACVSAASLDAFLRPGFPDGRIINGHPAVKGEAPFIVSLKAPSHFCGGSIIDKHWVLTAAHCLIYGRFEVVAGLYERADESDVQVRQVNSKQQFRHEKYDLDDFPYDIGLIYIEEPFDLNALSRDGSAPVAPINLPSGKYEQVGRGKIFGWGRDNSGYLSSTLQTLDVDVIDYAKCKTLVPLTSPLEKGNICSYTAGTSDGACNGDSGGPLVMNTKDGYELVGLVSWGYKPCSSTEYPSIYTNVSHYKQWVIDTMAAHELK</sequence>
<dbReference type="PRINTS" id="PR00722">
    <property type="entry name" value="CHYMOTRYPSIN"/>
</dbReference>
<evidence type="ECO:0000259" key="9">
    <source>
        <dbReference type="PROSITE" id="PS50240"/>
    </source>
</evidence>